<proteinExistence type="predicted"/>
<dbReference type="AlphaFoldDB" id="A0A2T3A2V1"/>
<dbReference type="Proteomes" id="UP000241462">
    <property type="component" value="Unassembled WGS sequence"/>
</dbReference>
<name>A0A2T3A2V1_9PEZI</name>
<keyword evidence="2" id="KW-1185">Reference proteome</keyword>
<dbReference type="InParanoid" id="A0A2T3A2V1"/>
<gene>
    <name evidence="1" type="ORF">BD289DRAFT_438432</name>
</gene>
<protein>
    <submittedName>
        <fullName evidence="1">Uncharacterized protein</fullName>
    </submittedName>
</protein>
<organism evidence="1 2">
    <name type="scientific">Coniella lustricola</name>
    <dbReference type="NCBI Taxonomy" id="2025994"/>
    <lineage>
        <taxon>Eukaryota</taxon>
        <taxon>Fungi</taxon>
        <taxon>Dikarya</taxon>
        <taxon>Ascomycota</taxon>
        <taxon>Pezizomycotina</taxon>
        <taxon>Sordariomycetes</taxon>
        <taxon>Sordariomycetidae</taxon>
        <taxon>Diaporthales</taxon>
        <taxon>Schizoparmaceae</taxon>
        <taxon>Coniella</taxon>
    </lineage>
</organism>
<accession>A0A2T3A2V1</accession>
<evidence type="ECO:0000313" key="2">
    <source>
        <dbReference type="Proteomes" id="UP000241462"/>
    </source>
</evidence>
<sequence>MDIDALKHALEAQRYATAAAKEALEAVHDREQTGDEGQSAWLDMLNAIGTARAAEDAAQRQLDNALIQLEQRPSQDSLTAAQAQTDKLRDQLEKIQLMLSDPSLGDNEVRKQLATWLAAQTVGERMQGVVATDG</sequence>
<dbReference type="EMBL" id="KZ678491">
    <property type="protein sequence ID" value="PSR81882.1"/>
    <property type="molecule type" value="Genomic_DNA"/>
</dbReference>
<evidence type="ECO:0000313" key="1">
    <source>
        <dbReference type="EMBL" id="PSR81882.1"/>
    </source>
</evidence>
<reference evidence="1 2" key="1">
    <citation type="journal article" date="2018" name="Mycol. Prog.">
        <title>Coniella lustricola, a new species from submerged detritus.</title>
        <authorList>
            <person name="Raudabaugh D.B."/>
            <person name="Iturriaga T."/>
            <person name="Carver A."/>
            <person name="Mondo S."/>
            <person name="Pangilinan J."/>
            <person name="Lipzen A."/>
            <person name="He G."/>
            <person name="Amirebrahimi M."/>
            <person name="Grigoriev I.V."/>
            <person name="Miller A.N."/>
        </authorList>
    </citation>
    <scope>NUCLEOTIDE SEQUENCE [LARGE SCALE GENOMIC DNA]</scope>
    <source>
        <strain evidence="1 2">B22-T-1</strain>
    </source>
</reference>